<dbReference type="PANTHER" id="PTHR48250:SF2">
    <property type="entry name" value="CUTINASE"/>
    <property type="match status" value="1"/>
</dbReference>
<evidence type="ECO:0000256" key="3">
    <source>
        <dbReference type="ARBA" id="ARBA00013095"/>
    </source>
</evidence>
<evidence type="ECO:0000256" key="13">
    <source>
        <dbReference type="SAM" id="SignalP"/>
    </source>
</evidence>
<evidence type="ECO:0000256" key="7">
    <source>
        <dbReference type="ARBA" id="ARBA00022801"/>
    </source>
</evidence>
<dbReference type="GO" id="GO:0016052">
    <property type="term" value="P:carbohydrate catabolic process"/>
    <property type="evidence" value="ECO:0007669"/>
    <property type="project" value="TreeGrafter"/>
</dbReference>
<feature type="signal peptide" evidence="13">
    <location>
        <begin position="1"/>
        <end position="15"/>
    </location>
</feature>
<dbReference type="Proteomes" id="UP000326924">
    <property type="component" value="Unassembled WGS sequence"/>
</dbReference>
<keyword evidence="7 12" id="KW-0378">Hydrolase</keyword>
<keyword evidence="6 13" id="KW-0732">Signal</keyword>
<dbReference type="InterPro" id="IPR000675">
    <property type="entry name" value="Cutinase/axe"/>
</dbReference>
<name>A0A5J5EKL1_9PEZI</name>
<dbReference type="OrthoDB" id="2975078at2759"/>
<sequence length="251" mass="25985">MKAFSLLLLAVPALASPLVGLESPVDNFKRDNNATATHTIDISTSIYEKWDALFSAAASPPASATVETRTSSDIREDLNNGLCADVILIYARGTYSSGNIGTGIGVAFADALAAALPSVIVQGVEPYNNNIAGYLAGGDNTGADSMVALTEKAASQCPNAKIVWGGYSQGCQVTHKAGAHLPSAYYPRIAGIMLFGDPDNGQAFPGSLNNHVKTYCHSDDPICDGIPLPIAGHLTYADNAAEAAAVVATWV</sequence>
<accession>A0A5J5EKL1</accession>
<gene>
    <name evidence="14" type="ORF">FN846DRAFT_346794</name>
</gene>
<protein>
    <recommendedName>
        <fullName evidence="3 12">Cutinase</fullName>
        <ecNumber evidence="3 12">3.1.1.74</ecNumber>
    </recommendedName>
</protein>
<evidence type="ECO:0000256" key="9">
    <source>
        <dbReference type="ARBA" id="ARBA00034045"/>
    </source>
</evidence>
<dbReference type="PRINTS" id="PR00129">
    <property type="entry name" value="CUTINASE"/>
</dbReference>
<comment type="function">
    <text evidence="12">Catalyzes the hydrolysis of complex carboxylic polyesters found in the cell wall of plants. Degrades cutin, a macromolecule that forms the structure of the plant cuticle.</text>
</comment>
<reference evidence="14 15" key="1">
    <citation type="submission" date="2019-09" db="EMBL/GenBank/DDBJ databases">
        <title>Draft genome of the ectomycorrhizal ascomycete Sphaerosporella brunnea.</title>
        <authorList>
            <consortium name="DOE Joint Genome Institute"/>
            <person name="Benucci G.M."/>
            <person name="Marozzi G."/>
            <person name="Antonielli L."/>
            <person name="Sanchez S."/>
            <person name="Marco P."/>
            <person name="Wang X."/>
            <person name="Falini L.B."/>
            <person name="Barry K."/>
            <person name="Haridas S."/>
            <person name="Lipzen A."/>
            <person name="Labutti K."/>
            <person name="Grigoriev I.V."/>
            <person name="Murat C."/>
            <person name="Martin F."/>
            <person name="Albertini E."/>
            <person name="Donnini D."/>
            <person name="Bonito G."/>
        </authorList>
    </citation>
    <scope>NUCLEOTIDE SEQUENCE [LARGE SCALE GENOMIC DNA]</scope>
    <source>
        <strain evidence="14 15">Sb_GMNB300</strain>
    </source>
</reference>
<dbReference type="GO" id="GO:0050525">
    <property type="term" value="F:cutinase activity"/>
    <property type="evidence" value="ECO:0007669"/>
    <property type="project" value="UniProtKB-UniRule"/>
</dbReference>
<proteinExistence type="inferred from homology"/>
<evidence type="ECO:0000256" key="8">
    <source>
        <dbReference type="ARBA" id="ARBA00023157"/>
    </source>
</evidence>
<evidence type="ECO:0000256" key="5">
    <source>
        <dbReference type="ARBA" id="ARBA00022525"/>
    </source>
</evidence>
<evidence type="ECO:0000256" key="1">
    <source>
        <dbReference type="ARBA" id="ARBA00004613"/>
    </source>
</evidence>
<keyword evidence="4 12" id="KW-0719">Serine esterase</keyword>
<dbReference type="PANTHER" id="PTHR48250">
    <property type="entry name" value="CUTINASE 2-RELATED"/>
    <property type="match status" value="1"/>
</dbReference>
<dbReference type="InParanoid" id="A0A5J5EKL1"/>
<comment type="caution">
    <text evidence="14">The sequence shown here is derived from an EMBL/GenBank/DDBJ whole genome shotgun (WGS) entry which is preliminary data.</text>
</comment>
<dbReference type="InterPro" id="IPR029058">
    <property type="entry name" value="AB_hydrolase_fold"/>
</dbReference>
<keyword evidence="8 11" id="KW-1015">Disulfide bond</keyword>
<dbReference type="EMBL" id="VXIS01000278">
    <property type="protein sequence ID" value="KAA8895248.1"/>
    <property type="molecule type" value="Genomic_DNA"/>
</dbReference>
<dbReference type="PROSITE" id="PS00155">
    <property type="entry name" value="CUTINASE_1"/>
    <property type="match status" value="1"/>
</dbReference>
<dbReference type="Gene3D" id="3.40.50.1820">
    <property type="entry name" value="alpha/beta hydrolase"/>
    <property type="match status" value="1"/>
</dbReference>
<feature type="disulfide bond" evidence="11">
    <location>
        <begin position="83"/>
        <end position="157"/>
    </location>
</feature>
<feature type="chain" id="PRO_5023935915" description="Cutinase" evidence="13">
    <location>
        <begin position="16"/>
        <end position="251"/>
    </location>
</feature>
<evidence type="ECO:0000256" key="10">
    <source>
        <dbReference type="PIRSR" id="PIRSR611150-1"/>
    </source>
</evidence>
<feature type="active site" description="Nucleophile" evidence="10">
    <location>
        <position position="168"/>
    </location>
</feature>
<dbReference type="SUPFAM" id="SSF53474">
    <property type="entry name" value="alpha/beta-Hydrolases"/>
    <property type="match status" value="1"/>
</dbReference>
<dbReference type="InterPro" id="IPR011150">
    <property type="entry name" value="Cutinase_monf"/>
</dbReference>
<evidence type="ECO:0000256" key="11">
    <source>
        <dbReference type="PIRSR" id="PIRSR611150-2"/>
    </source>
</evidence>
<comment type="catalytic activity">
    <reaction evidence="9 12">
        <text>cutin + H2O = cutin monomers.</text>
        <dbReference type="EC" id="3.1.1.74"/>
    </reaction>
</comment>
<keyword evidence="15" id="KW-1185">Reference proteome</keyword>
<dbReference type="GO" id="GO:0005576">
    <property type="term" value="C:extracellular region"/>
    <property type="evidence" value="ECO:0007669"/>
    <property type="project" value="UniProtKB-SubCell"/>
</dbReference>
<feature type="disulfide bond" evidence="11">
    <location>
        <begin position="216"/>
        <end position="223"/>
    </location>
</feature>
<evidence type="ECO:0000256" key="2">
    <source>
        <dbReference type="ARBA" id="ARBA00007534"/>
    </source>
</evidence>
<feature type="active site" description="Proton donor/acceptor" evidence="10">
    <location>
        <position position="233"/>
    </location>
</feature>
<evidence type="ECO:0000256" key="6">
    <source>
        <dbReference type="ARBA" id="ARBA00022729"/>
    </source>
</evidence>
<keyword evidence="5 12" id="KW-0964">Secreted</keyword>
<dbReference type="EC" id="3.1.1.74" evidence="3 12"/>
<dbReference type="Pfam" id="PF01083">
    <property type="entry name" value="Cutinase"/>
    <property type="match status" value="1"/>
</dbReference>
<evidence type="ECO:0000256" key="12">
    <source>
        <dbReference type="RuleBase" id="RU361263"/>
    </source>
</evidence>
<dbReference type="SMART" id="SM01110">
    <property type="entry name" value="Cutinase"/>
    <property type="match status" value="1"/>
</dbReference>
<feature type="active site" evidence="10">
    <location>
        <position position="220"/>
    </location>
</feature>
<evidence type="ECO:0000313" key="15">
    <source>
        <dbReference type="Proteomes" id="UP000326924"/>
    </source>
</evidence>
<evidence type="ECO:0000313" key="14">
    <source>
        <dbReference type="EMBL" id="KAA8895248.1"/>
    </source>
</evidence>
<comment type="similarity">
    <text evidence="2 12">Belongs to the cutinase family.</text>
</comment>
<evidence type="ECO:0000256" key="4">
    <source>
        <dbReference type="ARBA" id="ARBA00022487"/>
    </source>
</evidence>
<organism evidence="14 15">
    <name type="scientific">Sphaerosporella brunnea</name>
    <dbReference type="NCBI Taxonomy" id="1250544"/>
    <lineage>
        <taxon>Eukaryota</taxon>
        <taxon>Fungi</taxon>
        <taxon>Dikarya</taxon>
        <taxon>Ascomycota</taxon>
        <taxon>Pezizomycotina</taxon>
        <taxon>Pezizomycetes</taxon>
        <taxon>Pezizales</taxon>
        <taxon>Pyronemataceae</taxon>
        <taxon>Sphaerosporella</taxon>
    </lineage>
</organism>
<dbReference type="InterPro" id="IPR043580">
    <property type="entry name" value="CUTINASE_1"/>
</dbReference>
<dbReference type="AlphaFoldDB" id="A0A5J5EKL1"/>
<comment type="subcellular location">
    <subcellularLocation>
        <location evidence="1 12">Secreted</location>
    </subcellularLocation>
</comment>